<evidence type="ECO:0000313" key="1">
    <source>
        <dbReference type="EMBL" id="KAG5177155.1"/>
    </source>
</evidence>
<dbReference type="InterPro" id="IPR018714">
    <property type="entry name" value="DUF2237"/>
</dbReference>
<accession>A0A835YP74</accession>
<dbReference type="Gene3D" id="3.30.56.110">
    <property type="entry name" value="Protein of unknown function DUF2237"/>
    <property type="match status" value="1"/>
</dbReference>
<dbReference type="OrthoDB" id="1517790at2759"/>
<dbReference type="Proteomes" id="UP000664859">
    <property type="component" value="Unassembled WGS sequence"/>
</dbReference>
<evidence type="ECO:0000313" key="2">
    <source>
        <dbReference type="Proteomes" id="UP000664859"/>
    </source>
</evidence>
<comment type="caution">
    <text evidence="1">The sequence shown here is derived from an EMBL/GenBank/DDBJ whole genome shotgun (WGS) entry which is preliminary data.</text>
</comment>
<proteinExistence type="predicted"/>
<dbReference type="EMBL" id="JAFCMP010000528">
    <property type="protein sequence ID" value="KAG5177155.1"/>
    <property type="molecule type" value="Genomic_DNA"/>
</dbReference>
<dbReference type="Pfam" id="PF09996">
    <property type="entry name" value="DUF2237"/>
    <property type="match status" value="1"/>
</dbReference>
<sequence length="133" mass="14247">MSTDGTSGAGDLNVLGSPLKVCSTSPMTGFYRNGFCQCDGADRGVHSVCAILTDDFLEYTKAQGNDLSTPRPEFGFPGLKAGDGWCLCASRWKQAADAGHAPAVKLDSTNRRTLDVVPLEMLMEHAWEETKSS</sequence>
<dbReference type="PANTHER" id="PTHR37466">
    <property type="entry name" value="SLR1628 PROTEIN"/>
    <property type="match status" value="1"/>
</dbReference>
<protein>
    <recommendedName>
        <fullName evidence="3">DUF2237 domain-containing protein</fullName>
    </recommendedName>
</protein>
<dbReference type="AlphaFoldDB" id="A0A835YP74"/>
<evidence type="ECO:0008006" key="3">
    <source>
        <dbReference type="Google" id="ProtNLM"/>
    </source>
</evidence>
<keyword evidence="2" id="KW-1185">Reference proteome</keyword>
<gene>
    <name evidence="1" type="ORF">JKP88DRAFT_170422</name>
</gene>
<organism evidence="1 2">
    <name type="scientific">Tribonema minus</name>
    <dbReference type="NCBI Taxonomy" id="303371"/>
    <lineage>
        <taxon>Eukaryota</taxon>
        <taxon>Sar</taxon>
        <taxon>Stramenopiles</taxon>
        <taxon>Ochrophyta</taxon>
        <taxon>PX clade</taxon>
        <taxon>Xanthophyceae</taxon>
        <taxon>Tribonematales</taxon>
        <taxon>Tribonemataceae</taxon>
        <taxon>Tribonema</taxon>
    </lineage>
</organism>
<name>A0A835YP74_9STRA</name>
<reference evidence="1" key="1">
    <citation type="submission" date="2021-02" db="EMBL/GenBank/DDBJ databases">
        <title>First Annotated Genome of the Yellow-green Alga Tribonema minus.</title>
        <authorList>
            <person name="Mahan K.M."/>
        </authorList>
    </citation>
    <scope>NUCLEOTIDE SEQUENCE</scope>
    <source>
        <strain evidence="1">UTEX B ZZ1240</strain>
    </source>
</reference>
<dbReference type="PANTHER" id="PTHR37466:SF1">
    <property type="entry name" value="SLR1628 PROTEIN"/>
    <property type="match status" value="1"/>
</dbReference>